<reference evidence="3 5" key="2">
    <citation type="submission" date="2024-07" db="EMBL/GenBank/DDBJ databases">
        <title>Genomic Encyclopedia of Type Strains, Phase V (KMG-V): Genome sequencing to study the core and pangenomes of soil and plant-associated prokaryotes.</title>
        <authorList>
            <person name="Whitman W."/>
        </authorList>
    </citation>
    <scope>NUCLEOTIDE SEQUENCE [LARGE SCALE GENOMIC DNA]</scope>
    <source>
        <strain evidence="3 5">USDA 415</strain>
    </source>
</reference>
<evidence type="ECO:0000256" key="1">
    <source>
        <dbReference type="SAM" id="SignalP"/>
    </source>
</evidence>
<reference evidence="2" key="1">
    <citation type="submission" date="2021-02" db="EMBL/GenBank/DDBJ databases">
        <title>Genomic Encyclopedia of Type Strains, Phase IV (KMG-V): Genome sequencing to study the core and pangenomes of soil and plant-associated prokaryotes.</title>
        <authorList>
            <person name="Whitman W."/>
        </authorList>
    </citation>
    <scope>NUCLEOTIDE SEQUENCE</scope>
    <source>
        <strain evidence="2">USDA 406</strain>
    </source>
</reference>
<comment type="caution">
    <text evidence="2">The sequence shown here is derived from an EMBL/GenBank/DDBJ whole genome shotgun (WGS) entry which is preliminary data.</text>
</comment>
<keyword evidence="5" id="KW-1185">Reference proteome</keyword>
<dbReference type="Proteomes" id="UP000673383">
    <property type="component" value="Unassembled WGS sequence"/>
</dbReference>
<evidence type="ECO:0000313" key="5">
    <source>
        <dbReference type="Proteomes" id="UP001565471"/>
    </source>
</evidence>
<proteinExistence type="predicted"/>
<organism evidence="2 4">
    <name type="scientific">Bradyrhizobium elkanii</name>
    <dbReference type="NCBI Taxonomy" id="29448"/>
    <lineage>
        <taxon>Bacteria</taxon>
        <taxon>Pseudomonadati</taxon>
        <taxon>Pseudomonadota</taxon>
        <taxon>Alphaproteobacteria</taxon>
        <taxon>Hyphomicrobiales</taxon>
        <taxon>Nitrobacteraceae</taxon>
        <taxon>Bradyrhizobium</taxon>
    </lineage>
</organism>
<evidence type="ECO:0000313" key="2">
    <source>
        <dbReference type="EMBL" id="MBP1298579.1"/>
    </source>
</evidence>
<dbReference type="AlphaFoldDB" id="A0A1E3ERW2"/>
<accession>A0A1E3ERW2</accession>
<dbReference type="RefSeq" id="WP_018270873.1">
    <property type="nucleotide sequence ID" value="NZ_BJNL01000025.1"/>
</dbReference>
<dbReference type="EMBL" id="JAFICZ010000001">
    <property type="protein sequence ID" value="MBP1298579.1"/>
    <property type="molecule type" value="Genomic_DNA"/>
</dbReference>
<dbReference type="GeneID" id="92955764"/>
<dbReference type="OrthoDB" id="8243956at2"/>
<sequence>MNKSFSVIIAAAASIVVLSSTAARCGDYYPFGDPPYRLDYVQEPQIVSGCWKWNWQLYQWQDYCPVYVNPKAYMFSRSSRAVLRTKG</sequence>
<keyword evidence="1" id="KW-0732">Signal</keyword>
<evidence type="ECO:0000313" key="3">
    <source>
        <dbReference type="EMBL" id="MEY9315829.1"/>
    </source>
</evidence>
<feature type="chain" id="PRO_5010469453" evidence="1">
    <location>
        <begin position="23"/>
        <end position="87"/>
    </location>
</feature>
<protein>
    <submittedName>
        <fullName evidence="2">Uncharacterized protein</fullName>
    </submittedName>
</protein>
<dbReference type="Proteomes" id="UP001565471">
    <property type="component" value="Unassembled WGS sequence"/>
</dbReference>
<feature type="signal peptide" evidence="1">
    <location>
        <begin position="1"/>
        <end position="22"/>
    </location>
</feature>
<name>A0A1E3ERW2_BRAEL</name>
<dbReference type="eggNOG" id="ENOG50310AH">
    <property type="taxonomic scope" value="Bacteria"/>
</dbReference>
<gene>
    <name evidence="3" type="ORF">ABIF29_002628</name>
    <name evidence="2" type="ORF">JOH49_008332</name>
</gene>
<evidence type="ECO:0000313" key="4">
    <source>
        <dbReference type="Proteomes" id="UP000673383"/>
    </source>
</evidence>
<dbReference type="EMBL" id="JBGBZA010000002">
    <property type="protein sequence ID" value="MEY9315829.1"/>
    <property type="molecule type" value="Genomic_DNA"/>
</dbReference>